<dbReference type="EnsemblPlants" id="OB04G25470.1">
    <property type="protein sequence ID" value="OB04G25470.1"/>
    <property type="gene ID" value="OB04G25470"/>
</dbReference>
<dbReference type="HOGENOM" id="CLU_1799442_0_0_1"/>
<name>J3LZH2_ORYBR</name>
<keyword evidence="3" id="KW-1185">Reference proteome</keyword>
<feature type="region of interest" description="Disordered" evidence="1">
    <location>
        <begin position="1"/>
        <end position="22"/>
    </location>
</feature>
<dbReference type="AlphaFoldDB" id="J3LZH2"/>
<sequence length="144" mass="15724">MAAGGGTRGAGKQSANSSTGANYYSSRCTEISTVDYYCKYRAIKIRGTVGLEVQRRGGAATESTRAPHNEGGMGRMQCEVWHPRCGAVQRSIDARRCEAQRSQKAQGQEAREVVWHATIGGDGWTCECVNVQRQLRRVALKLSN</sequence>
<feature type="region of interest" description="Disordered" evidence="1">
    <location>
        <begin position="54"/>
        <end position="73"/>
    </location>
</feature>
<reference evidence="2" key="1">
    <citation type="journal article" date="2013" name="Nat. Commun.">
        <title>Whole-genome sequencing of Oryza brachyantha reveals mechanisms underlying Oryza genome evolution.</title>
        <authorList>
            <person name="Chen J."/>
            <person name="Huang Q."/>
            <person name="Gao D."/>
            <person name="Wang J."/>
            <person name="Lang Y."/>
            <person name="Liu T."/>
            <person name="Li B."/>
            <person name="Bai Z."/>
            <person name="Luis Goicoechea J."/>
            <person name="Liang C."/>
            <person name="Chen C."/>
            <person name="Zhang W."/>
            <person name="Sun S."/>
            <person name="Liao Y."/>
            <person name="Zhang X."/>
            <person name="Yang L."/>
            <person name="Song C."/>
            <person name="Wang M."/>
            <person name="Shi J."/>
            <person name="Liu G."/>
            <person name="Liu J."/>
            <person name="Zhou H."/>
            <person name="Zhou W."/>
            <person name="Yu Q."/>
            <person name="An N."/>
            <person name="Chen Y."/>
            <person name="Cai Q."/>
            <person name="Wang B."/>
            <person name="Liu B."/>
            <person name="Min J."/>
            <person name="Huang Y."/>
            <person name="Wu H."/>
            <person name="Li Z."/>
            <person name="Zhang Y."/>
            <person name="Yin Y."/>
            <person name="Song W."/>
            <person name="Jiang J."/>
            <person name="Jackson S.A."/>
            <person name="Wing R.A."/>
            <person name="Wang J."/>
            <person name="Chen M."/>
        </authorList>
    </citation>
    <scope>NUCLEOTIDE SEQUENCE [LARGE SCALE GENOMIC DNA]</scope>
    <source>
        <strain evidence="2">cv. IRGC 101232</strain>
    </source>
</reference>
<evidence type="ECO:0000313" key="3">
    <source>
        <dbReference type="Proteomes" id="UP000006038"/>
    </source>
</evidence>
<evidence type="ECO:0000313" key="2">
    <source>
        <dbReference type="EnsemblPlants" id="OB04G25470.1"/>
    </source>
</evidence>
<dbReference type="Gramene" id="OB04G25470.1">
    <property type="protein sequence ID" value="OB04G25470.1"/>
    <property type="gene ID" value="OB04G25470"/>
</dbReference>
<dbReference type="Proteomes" id="UP000006038">
    <property type="component" value="Chromosome 4"/>
</dbReference>
<proteinExistence type="predicted"/>
<feature type="compositionally biased region" description="Polar residues" evidence="1">
    <location>
        <begin position="13"/>
        <end position="22"/>
    </location>
</feature>
<reference evidence="2" key="2">
    <citation type="submission" date="2013-04" db="UniProtKB">
        <authorList>
            <consortium name="EnsemblPlants"/>
        </authorList>
    </citation>
    <scope>IDENTIFICATION</scope>
</reference>
<accession>J3LZH2</accession>
<evidence type="ECO:0000256" key="1">
    <source>
        <dbReference type="SAM" id="MobiDB-lite"/>
    </source>
</evidence>
<protein>
    <submittedName>
        <fullName evidence="2">Uncharacterized protein</fullName>
    </submittedName>
</protein>
<organism evidence="2">
    <name type="scientific">Oryza brachyantha</name>
    <name type="common">malo sina</name>
    <dbReference type="NCBI Taxonomy" id="4533"/>
    <lineage>
        <taxon>Eukaryota</taxon>
        <taxon>Viridiplantae</taxon>
        <taxon>Streptophyta</taxon>
        <taxon>Embryophyta</taxon>
        <taxon>Tracheophyta</taxon>
        <taxon>Spermatophyta</taxon>
        <taxon>Magnoliopsida</taxon>
        <taxon>Liliopsida</taxon>
        <taxon>Poales</taxon>
        <taxon>Poaceae</taxon>
        <taxon>BOP clade</taxon>
        <taxon>Oryzoideae</taxon>
        <taxon>Oryzeae</taxon>
        <taxon>Oryzinae</taxon>
        <taxon>Oryza</taxon>
    </lineage>
</organism>